<evidence type="ECO:0000313" key="1">
    <source>
        <dbReference type="EMBL" id="KAF9059782.1"/>
    </source>
</evidence>
<dbReference type="AlphaFoldDB" id="A0A9P5PAV4"/>
<comment type="caution">
    <text evidence="1">The sequence shown here is derived from an EMBL/GenBank/DDBJ whole genome shotgun (WGS) entry which is preliminary data.</text>
</comment>
<dbReference type="Proteomes" id="UP000772434">
    <property type="component" value="Unassembled WGS sequence"/>
</dbReference>
<gene>
    <name evidence="1" type="ORF">BDP27DRAFT_1340716</name>
</gene>
<dbReference type="EMBL" id="JADNRY010000280">
    <property type="protein sequence ID" value="KAF9059782.1"/>
    <property type="molecule type" value="Genomic_DNA"/>
</dbReference>
<keyword evidence="2" id="KW-1185">Reference proteome</keyword>
<evidence type="ECO:0000313" key="2">
    <source>
        <dbReference type="Proteomes" id="UP000772434"/>
    </source>
</evidence>
<name>A0A9P5PAV4_9AGAR</name>
<evidence type="ECO:0008006" key="3">
    <source>
        <dbReference type="Google" id="ProtNLM"/>
    </source>
</evidence>
<sequence>MDSLPETLLSTIQNFQVYEGLSSSHPFDSSAEKSCGVLQDIVQATDQLVNSLNQYLSADLTNTKLVSLLRQQATLSRSLHLSDLNIQQTVHALKQRPKASYGEDIPQDRSVLVDWCVLRCEAWGKLVGMETFKDQVGDGNISFVFGGKVLVVDLELSIEKANTSDPKIIVSKAKTSYAISGSESTIMDGSLSLDAFLKNSFQEFFSEVQKPDDCRNLVEAARLGSIILEHFRYLVMLDRLAERKEDGGVRWFVDVDQLCTVVETFSKSEAEAVALSLSATRPPLDIFLLRAHTLPLPYLKSPSLSFLTYLSPLAYLSLLRSSSKLPADTNENLPKFDIPLTHLRSSLASLPRGATIATLALSSPVETHIFPASMSIPTLTARPTFPLVPGGSELEHVFPQLADLSTTALDPADHESPGRNVWVIDFTQGGKTLGVVMSQSRMREIELVINPLSSMETINTVGMMSYGSGSWVDLLINQNPSRLASPEHYIAVYHSPTSVHPPLQLRLTAPEEPGFFLQKVPVNSMKEVWGVLEVVREQCWINEILSGCKWSPEGLNLPHELEEEQKNVVEADLDAILSGSIIPLKIPVNVFVPSHSGTPGPIFANPDLNEMASRVRRTKIVMTSPERPPISGLVEICVSFDETKPRGVNVELNGAMGVDLRPEVMEEICRRGGTLGLSGRVWTKAHGSL</sequence>
<dbReference type="OrthoDB" id="544685at2759"/>
<protein>
    <recommendedName>
        <fullName evidence="3">Mediator of RNA polymerase II transcription subunit 1</fullName>
    </recommendedName>
</protein>
<reference evidence="1" key="1">
    <citation type="submission" date="2020-11" db="EMBL/GenBank/DDBJ databases">
        <authorList>
            <consortium name="DOE Joint Genome Institute"/>
            <person name="Ahrendt S."/>
            <person name="Riley R."/>
            <person name="Andreopoulos W."/>
            <person name="Labutti K."/>
            <person name="Pangilinan J."/>
            <person name="Ruiz-Duenas F.J."/>
            <person name="Barrasa J.M."/>
            <person name="Sanchez-Garcia M."/>
            <person name="Camarero S."/>
            <person name="Miyauchi S."/>
            <person name="Serrano A."/>
            <person name="Linde D."/>
            <person name="Babiker R."/>
            <person name="Drula E."/>
            <person name="Ayuso-Fernandez I."/>
            <person name="Pacheco R."/>
            <person name="Padilla G."/>
            <person name="Ferreira P."/>
            <person name="Barriuso J."/>
            <person name="Kellner H."/>
            <person name="Castanera R."/>
            <person name="Alfaro M."/>
            <person name="Ramirez L."/>
            <person name="Pisabarro A.G."/>
            <person name="Kuo A."/>
            <person name="Tritt A."/>
            <person name="Lipzen A."/>
            <person name="He G."/>
            <person name="Yan M."/>
            <person name="Ng V."/>
            <person name="Cullen D."/>
            <person name="Martin F."/>
            <person name="Rosso M.-N."/>
            <person name="Henrissat B."/>
            <person name="Hibbett D."/>
            <person name="Martinez A.T."/>
            <person name="Grigoriev I.V."/>
        </authorList>
    </citation>
    <scope>NUCLEOTIDE SEQUENCE</scope>
    <source>
        <strain evidence="1">AH 40177</strain>
    </source>
</reference>
<proteinExistence type="predicted"/>
<organism evidence="1 2">
    <name type="scientific">Rhodocollybia butyracea</name>
    <dbReference type="NCBI Taxonomy" id="206335"/>
    <lineage>
        <taxon>Eukaryota</taxon>
        <taxon>Fungi</taxon>
        <taxon>Dikarya</taxon>
        <taxon>Basidiomycota</taxon>
        <taxon>Agaricomycotina</taxon>
        <taxon>Agaricomycetes</taxon>
        <taxon>Agaricomycetidae</taxon>
        <taxon>Agaricales</taxon>
        <taxon>Marasmiineae</taxon>
        <taxon>Omphalotaceae</taxon>
        <taxon>Rhodocollybia</taxon>
    </lineage>
</organism>
<accession>A0A9P5PAV4</accession>